<dbReference type="STRING" id="28117.BHV66_03295"/>
<comment type="caution">
    <text evidence="1">The sequence shown here is derived from an EMBL/GenBank/DDBJ whole genome shotgun (WGS) entry which is preliminary data.</text>
</comment>
<dbReference type="EMBL" id="MNQH01000003">
    <property type="protein sequence ID" value="OKY95990.1"/>
    <property type="molecule type" value="Genomic_DNA"/>
</dbReference>
<name>A0A1Q6FAV6_9BACT</name>
<organism evidence="1 2">
    <name type="scientific">Alistipes putredinis</name>
    <dbReference type="NCBI Taxonomy" id="28117"/>
    <lineage>
        <taxon>Bacteria</taxon>
        <taxon>Pseudomonadati</taxon>
        <taxon>Bacteroidota</taxon>
        <taxon>Bacteroidia</taxon>
        <taxon>Bacteroidales</taxon>
        <taxon>Rikenellaceae</taxon>
        <taxon>Alistipes</taxon>
    </lineage>
</organism>
<dbReference type="Proteomes" id="UP000187417">
    <property type="component" value="Unassembled WGS sequence"/>
</dbReference>
<dbReference type="RefSeq" id="WP_022460511.1">
    <property type="nucleotide sequence ID" value="NZ_BAAFLA010000011.1"/>
</dbReference>
<reference evidence="1 2" key="1">
    <citation type="journal article" date="2016" name="Nat. Biotechnol.">
        <title>Measurement of bacterial replication rates in microbial communities.</title>
        <authorList>
            <person name="Brown C.T."/>
            <person name="Olm M.R."/>
            <person name="Thomas B.C."/>
            <person name="Banfield J.F."/>
        </authorList>
    </citation>
    <scope>NUCLEOTIDE SEQUENCE [LARGE SCALE GENOMIC DNA]</scope>
    <source>
        <strain evidence="1">CAG:67_53_122</strain>
    </source>
</reference>
<dbReference type="AlphaFoldDB" id="A0A1Q6FAV6"/>
<accession>A0A1Q6FAV6</accession>
<gene>
    <name evidence="1" type="ORF">BHV66_03295</name>
</gene>
<proteinExistence type="predicted"/>
<protein>
    <submittedName>
        <fullName evidence="1">Uncharacterized protein</fullName>
    </submittedName>
</protein>
<sequence>MITRENKLFRLSWLKSNLFRATSTETAYNARMLENETGQDMFDRYAMTIDERPFFDEHIAQALLALLHHFRRIVPDCQPITTEGDACGLTFAARVSRDEDEFYSHAELQGVERSATEILRYYILAEWYLSIRANDLWTAYTQKLTAAVATLSSYLFRFYRPVLRRAHRVSPCPEEYSQHGEIQIIDAGLV</sequence>
<evidence type="ECO:0000313" key="2">
    <source>
        <dbReference type="Proteomes" id="UP000187417"/>
    </source>
</evidence>
<evidence type="ECO:0000313" key="1">
    <source>
        <dbReference type="EMBL" id="OKY95990.1"/>
    </source>
</evidence>